<protein>
    <submittedName>
        <fullName evidence="2">Uncharacterized protein</fullName>
    </submittedName>
</protein>
<reference evidence="2 3" key="1">
    <citation type="submission" date="2020-01" db="EMBL/GenBank/DDBJ databases">
        <title>Genome sequencing of strain KACC 21507.</title>
        <authorList>
            <person name="Heo J."/>
            <person name="Kim S.-J."/>
            <person name="Kim J.-S."/>
            <person name="Hong S.-B."/>
            <person name="Kwon S.-W."/>
        </authorList>
    </citation>
    <scope>NUCLEOTIDE SEQUENCE [LARGE SCALE GENOMIC DNA]</scope>
    <source>
        <strain evidence="2 3">KACC 21507</strain>
    </source>
</reference>
<dbReference type="KEGG" id="bomb:GT348_00370"/>
<feature type="transmembrane region" description="Helical" evidence="1">
    <location>
        <begin position="30"/>
        <end position="51"/>
    </location>
</feature>
<evidence type="ECO:0000313" key="3">
    <source>
        <dbReference type="Proteomes" id="UP000463975"/>
    </source>
</evidence>
<evidence type="ECO:0000256" key="1">
    <source>
        <dbReference type="SAM" id="Phobius"/>
    </source>
</evidence>
<keyword evidence="1" id="KW-0812">Transmembrane</keyword>
<accession>A0A6P1NH39</accession>
<organism evidence="2 3">
    <name type="scientific">Aristophania vespae</name>
    <dbReference type="NCBI Taxonomy" id="2697033"/>
    <lineage>
        <taxon>Bacteria</taxon>
        <taxon>Pseudomonadati</taxon>
        <taxon>Pseudomonadota</taxon>
        <taxon>Alphaproteobacteria</taxon>
        <taxon>Acetobacterales</taxon>
        <taxon>Acetobacteraceae</taxon>
        <taxon>Aristophania</taxon>
    </lineage>
</organism>
<proteinExistence type="predicted"/>
<dbReference type="RefSeq" id="WP_160618060.1">
    <property type="nucleotide sequence ID" value="NZ_CP047652.1"/>
</dbReference>
<sequence>MNNLNKLLEEGKAFQREENIPVPTGRLPSLIPWAVLAFSLVVVSLGIEVFWSLPSHRPLPLCGEETKHLTSCQKTVNPAHSSHKT</sequence>
<keyword evidence="3" id="KW-1185">Reference proteome</keyword>
<name>A0A6P1NH39_9PROT</name>
<dbReference type="AlphaFoldDB" id="A0A6P1NH39"/>
<keyword evidence="1" id="KW-0472">Membrane</keyword>
<evidence type="ECO:0000313" key="2">
    <source>
        <dbReference type="EMBL" id="QHI94982.1"/>
    </source>
</evidence>
<dbReference type="Proteomes" id="UP000463975">
    <property type="component" value="Chromosome"/>
</dbReference>
<dbReference type="EMBL" id="CP047652">
    <property type="protein sequence ID" value="QHI94982.1"/>
    <property type="molecule type" value="Genomic_DNA"/>
</dbReference>
<keyword evidence="1" id="KW-1133">Transmembrane helix</keyword>
<gene>
    <name evidence="2" type="ORF">GT348_00370</name>
</gene>